<dbReference type="VEuPathDB" id="VectorBase:AFUN2_014327"/>
<protein>
    <recommendedName>
        <fullName evidence="6">Trafficking protein particle complex subunit 13</fullName>
    </recommendedName>
</protein>
<feature type="domain" description="Trafficking protein particle complex subunit 13 N-terminal" evidence="2">
    <location>
        <begin position="7"/>
        <end position="167"/>
    </location>
</feature>
<sequence>MVEPTEHLLALKVMRLTRPTLISPQILTAEPKDVPQYSFQKILHSDATSVAGCETIAAGQFMLLPQSFGNIYLGETFSSYVCVHNCRAHPVSNVSVKADLQSNNSRVSLPIHADKTGPVTLNPEETLDDVIHHEVKEIGTHILVCEVSYMTPAGLETSFRKFFKFQVVKPLDVKTKFYNAETDDVYLEAQIQNITVGPICLEKVELESSEQYTVISLNALPSGESVFSSKTMLQPQNSCQFLYCIRPIPEIARDPSALKAANNIGKLDIVWRSNLGERGRLQTSQLQRCALEYSDLRLNVIEANSTVRIGDGFNFRCRVTNTSERSMDLLMSLNTKAKPGCGYTGVTEFALGAIEPGQMKEFPLTVCPVRLGLIVISALQLTDVFTKRKYEFDNFLQVFVVDEDYREDSAQLDKYVRYSSSTSTSSKNIPQAV</sequence>
<evidence type="ECO:0008006" key="6">
    <source>
        <dbReference type="Google" id="ProtNLM"/>
    </source>
</evidence>
<dbReference type="STRING" id="62324.A0A182RMH2"/>
<organism evidence="5">
    <name type="scientific">Anopheles funestus</name>
    <name type="common">African malaria mosquito</name>
    <dbReference type="NCBI Taxonomy" id="62324"/>
    <lineage>
        <taxon>Eukaryota</taxon>
        <taxon>Metazoa</taxon>
        <taxon>Ecdysozoa</taxon>
        <taxon>Arthropoda</taxon>
        <taxon>Hexapoda</taxon>
        <taxon>Insecta</taxon>
        <taxon>Pterygota</taxon>
        <taxon>Neoptera</taxon>
        <taxon>Endopterygota</taxon>
        <taxon>Diptera</taxon>
        <taxon>Nematocera</taxon>
        <taxon>Culicoidea</taxon>
        <taxon>Culicidae</taxon>
        <taxon>Anophelinae</taxon>
        <taxon>Anopheles</taxon>
    </lineage>
</organism>
<reference evidence="5" key="1">
    <citation type="submission" date="2020-05" db="UniProtKB">
        <authorList>
            <consortium name="EnsemblMetazoa"/>
        </authorList>
    </citation>
    <scope>IDENTIFICATION</scope>
    <source>
        <strain evidence="5">FUMOZ</strain>
    </source>
</reference>
<dbReference type="EnsemblMetazoa" id="AFUN007444-RA">
    <property type="protein sequence ID" value="AFUN007444-PA"/>
    <property type="gene ID" value="AFUN007444"/>
</dbReference>
<accession>A0A182RMH2</accession>
<dbReference type="Pfam" id="PF23643">
    <property type="entry name" value="TRAPPC13_C"/>
    <property type="match status" value="1"/>
</dbReference>
<evidence type="ECO:0000313" key="5">
    <source>
        <dbReference type="EnsemblMetazoa" id="AFUN007444-PA"/>
    </source>
</evidence>
<dbReference type="InterPro" id="IPR010378">
    <property type="entry name" value="TRAPPC13"/>
</dbReference>
<evidence type="ECO:0000259" key="3">
    <source>
        <dbReference type="Pfam" id="PF23643"/>
    </source>
</evidence>
<dbReference type="Pfam" id="PF06159">
    <property type="entry name" value="TRAPPC13_N"/>
    <property type="match status" value="1"/>
</dbReference>
<evidence type="ECO:0000256" key="1">
    <source>
        <dbReference type="ARBA" id="ARBA00010785"/>
    </source>
</evidence>
<name>A0A182RMH2_ANOFN</name>
<proteinExistence type="inferred from homology"/>
<dbReference type="InterPro" id="IPR055428">
    <property type="entry name" value="TRAPPC13_C"/>
</dbReference>
<dbReference type="VEuPathDB" id="VectorBase:AFUN007444"/>
<dbReference type="Pfam" id="PF23647">
    <property type="entry name" value="TRAPPC13_M"/>
    <property type="match status" value="1"/>
</dbReference>
<comment type="similarity">
    <text evidence="1">Belongs to the TRAPPC13 family.</text>
</comment>
<evidence type="ECO:0000259" key="4">
    <source>
        <dbReference type="Pfam" id="PF23647"/>
    </source>
</evidence>
<dbReference type="AlphaFoldDB" id="A0A182RMH2"/>
<dbReference type="InterPro" id="IPR055427">
    <property type="entry name" value="TRAPPC13_N"/>
</dbReference>
<evidence type="ECO:0000259" key="2">
    <source>
        <dbReference type="Pfam" id="PF06159"/>
    </source>
</evidence>
<dbReference type="PANTHER" id="PTHR13134">
    <property type="entry name" value="TRAFFICKING PROTEIN PARTICLE COMPLEX SUBUNIT 13"/>
    <property type="match status" value="1"/>
</dbReference>
<dbReference type="InterPro" id="IPR055429">
    <property type="entry name" value="TRAPPC13_M"/>
</dbReference>
<feature type="domain" description="Trafficking protein particle complex subunit 13 C-terminal" evidence="3">
    <location>
        <begin position="305"/>
        <end position="400"/>
    </location>
</feature>
<feature type="domain" description="Trafficking protein particle complex subunit 13 middle" evidence="4">
    <location>
        <begin position="171"/>
        <end position="289"/>
    </location>
</feature>
<dbReference type="GO" id="GO:1990072">
    <property type="term" value="C:TRAPPIII protein complex"/>
    <property type="evidence" value="ECO:0007669"/>
    <property type="project" value="TreeGrafter"/>
</dbReference>
<dbReference type="PANTHER" id="PTHR13134:SF3">
    <property type="entry name" value="TRAFFICKING PROTEIN PARTICLE COMPLEX SUBUNIT 13"/>
    <property type="match status" value="1"/>
</dbReference>